<gene>
    <name evidence="1" type="ORF">ACFOFO_02935</name>
</gene>
<accession>A0ABV7EVX8</accession>
<name>A0ABV7EVX8_9BURK</name>
<evidence type="ECO:0000313" key="2">
    <source>
        <dbReference type="Proteomes" id="UP001595530"/>
    </source>
</evidence>
<organism evidence="1 2">
    <name type="scientific">Undibacterium arcticum</name>
    <dbReference type="NCBI Taxonomy" id="1762892"/>
    <lineage>
        <taxon>Bacteria</taxon>
        <taxon>Pseudomonadati</taxon>
        <taxon>Pseudomonadota</taxon>
        <taxon>Betaproteobacteria</taxon>
        <taxon>Burkholderiales</taxon>
        <taxon>Oxalobacteraceae</taxon>
        <taxon>Undibacterium</taxon>
    </lineage>
</organism>
<protein>
    <submittedName>
        <fullName evidence="1">Uncharacterized protein</fullName>
    </submittedName>
</protein>
<sequence length="83" mass="9269">MYLLPFTFDETTGNLLPKLPKLLSKFSSTRRTSAAESAETTVLSVLAADDWRILKKVLPLPDHCGFRGMTCVHCLTLDAEQEQ</sequence>
<dbReference type="Proteomes" id="UP001595530">
    <property type="component" value="Unassembled WGS sequence"/>
</dbReference>
<dbReference type="EMBL" id="JBHRTP010000007">
    <property type="protein sequence ID" value="MFC3106923.1"/>
    <property type="molecule type" value="Genomic_DNA"/>
</dbReference>
<keyword evidence="2" id="KW-1185">Reference proteome</keyword>
<proteinExistence type="predicted"/>
<comment type="caution">
    <text evidence="1">The sequence shown here is derived from an EMBL/GenBank/DDBJ whole genome shotgun (WGS) entry which is preliminary data.</text>
</comment>
<evidence type="ECO:0000313" key="1">
    <source>
        <dbReference type="EMBL" id="MFC3106923.1"/>
    </source>
</evidence>
<dbReference type="RefSeq" id="WP_390322563.1">
    <property type="nucleotide sequence ID" value="NZ_JBHRTP010000007.1"/>
</dbReference>
<reference evidence="2" key="1">
    <citation type="journal article" date="2019" name="Int. J. Syst. Evol. Microbiol.">
        <title>The Global Catalogue of Microorganisms (GCM) 10K type strain sequencing project: providing services to taxonomists for standard genome sequencing and annotation.</title>
        <authorList>
            <consortium name="The Broad Institute Genomics Platform"/>
            <consortium name="The Broad Institute Genome Sequencing Center for Infectious Disease"/>
            <person name="Wu L."/>
            <person name="Ma J."/>
        </authorList>
    </citation>
    <scope>NUCLEOTIDE SEQUENCE [LARGE SCALE GENOMIC DNA]</scope>
    <source>
        <strain evidence="2">KCTC 42986</strain>
    </source>
</reference>